<protein>
    <recommendedName>
        <fullName evidence="1">Flavodoxin-like domain-containing protein</fullName>
    </recommendedName>
</protein>
<accession>E0NMG5</accession>
<dbReference type="Gene3D" id="3.40.50.360">
    <property type="match status" value="1"/>
</dbReference>
<evidence type="ECO:0000259" key="1">
    <source>
        <dbReference type="Pfam" id="PF12641"/>
    </source>
</evidence>
<dbReference type="AlphaFoldDB" id="E0NMG5"/>
<evidence type="ECO:0000313" key="3">
    <source>
        <dbReference type="Proteomes" id="UP000003280"/>
    </source>
</evidence>
<gene>
    <name evidence="2" type="ORF">HMPREF9225_1387</name>
</gene>
<dbReference type="GO" id="GO:0016651">
    <property type="term" value="F:oxidoreductase activity, acting on NAD(P)H"/>
    <property type="evidence" value="ECO:0007669"/>
    <property type="project" value="UniProtKB-ARBA"/>
</dbReference>
<feature type="domain" description="Flavodoxin-like" evidence="1">
    <location>
        <begin position="15"/>
        <end position="168"/>
    </location>
</feature>
<dbReference type="eggNOG" id="COG0716">
    <property type="taxonomic scope" value="Bacteria"/>
</dbReference>
<name>E0NMG5_9FIRM</name>
<proteinExistence type="predicted"/>
<comment type="caution">
    <text evidence="2">The sequence shown here is derived from an EMBL/GenBank/DDBJ whole genome shotgun (WGS) entry which is preliminary data.</text>
</comment>
<dbReference type="PANTHER" id="PTHR38030:SF2">
    <property type="entry name" value="PROTOPORPHYRINOGEN IX DEHYDROGENASE [QUINONE]"/>
    <property type="match status" value="1"/>
</dbReference>
<evidence type="ECO:0000313" key="2">
    <source>
        <dbReference type="EMBL" id="EFM25028.1"/>
    </source>
</evidence>
<dbReference type="STRING" id="862517.HMPREF9225_1387"/>
<keyword evidence="3" id="KW-1185">Reference proteome</keyword>
<organism evidence="2 3">
    <name type="scientific">Peptoniphilus duerdenii ATCC BAA-1640</name>
    <dbReference type="NCBI Taxonomy" id="862517"/>
    <lineage>
        <taxon>Bacteria</taxon>
        <taxon>Bacillati</taxon>
        <taxon>Bacillota</taxon>
        <taxon>Tissierellia</taxon>
        <taxon>Tissierellales</taxon>
        <taxon>Peptoniphilaceae</taxon>
        <taxon>Peptoniphilus</taxon>
    </lineage>
</organism>
<dbReference type="SUPFAM" id="SSF52218">
    <property type="entry name" value="Flavoproteins"/>
    <property type="match status" value="1"/>
</dbReference>
<dbReference type="Proteomes" id="UP000003280">
    <property type="component" value="Unassembled WGS sequence"/>
</dbReference>
<dbReference type="InterPro" id="IPR029039">
    <property type="entry name" value="Flavoprotein-like_sf"/>
</dbReference>
<dbReference type="PANTHER" id="PTHR38030">
    <property type="entry name" value="PROTOPORPHYRINOGEN IX DEHYDROGENASE [MENAQUINONE]"/>
    <property type="match status" value="1"/>
</dbReference>
<dbReference type="GO" id="GO:0006783">
    <property type="term" value="P:heme biosynthetic process"/>
    <property type="evidence" value="ECO:0007669"/>
    <property type="project" value="TreeGrafter"/>
</dbReference>
<dbReference type="GO" id="GO:0010181">
    <property type="term" value="F:FMN binding"/>
    <property type="evidence" value="ECO:0007669"/>
    <property type="project" value="InterPro"/>
</dbReference>
<dbReference type="EMBL" id="AEEH01000046">
    <property type="protein sequence ID" value="EFM25028.1"/>
    <property type="molecule type" value="Genomic_DNA"/>
</dbReference>
<sequence>MYWLKNKGGLMKGIIIYSSKTDNTKRMAEKIYEALKDEYEMTIKNIRDSPDIESYDFVLLGGWVDRGTLETQTRKYLEKIKNKKLGLFATLGAMPDSEHGRKVIKNLEGLLRGKESLGQYICPGLVDPKMIEKLKGIKGVIVPKKIKEKMIDTSLKSRKATEEELLKAANYFAKNIKHLAN</sequence>
<dbReference type="Pfam" id="PF12641">
    <property type="entry name" value="Flavodoxin_3"/>
    <property type="match status" value="1"/>
</dbReference>
<dbReference type="InterPro" id="IPR008254">
    <property type="entry name" value="Flavodoxin/NO_synth"/>
</dbReference>
<reference evidence="2 3" key="1">
    <citation type="submission" date="2010-07" db="EMBL/GenBank/DDBJ databases">
        <authorList>
            <person name="Muzny D."/>
            <person name="Qin X."/>
            <person name="Deng J."/>
            <person name="Jiang H."/>
            <person name="Liu Y."/>
            <person name="Qu J."/>
            <person name="Song X.-Z."/>
            <person name="Zhang L."/>
            <person name="Thornton R."/>
            <person name="Coyle M."/>
            <person name="Francisco L."/>
            <person name="Jackson L."/>
            <person name="Javaid M."/>
            <person name="Korchina V."/>
            <person name="Kovar C."/>
            <person name="Mata R."/>
            <person name="Mathew T."/>
            <person name="Ngo R."/>
            <person name="Nguyen L."/>
            <person name="Nguyen N."/>
            <person name="Okwuonu G."/>
            <person name="Ongeri F."/>
            <person name="Pham C."/>
            <person name="Simmons D."/>
            <person name="Wilczek-Boney K."/>
            <person name="Hale W."/>
            <person name="Jakkamsetti A."/>
            <person name="Pham P."/>
            <person name="Ruth R."/>
            <person name="San Lucas F."/>
            <person name="Warren J."/>
            <person name="Zhang J."/>
            <person name="Zhao Z."/>
            <person name="Zhou C."/>
            <person name="Zhu D."/>
            <person name="Lee S."/>
            <person name="Bess C."/>
            <person name="Blankenburg K."/>
            <person name="Forbes L."/>
            <person name="Fu Q."/>
            <person name="Gubbala S."/>
            <person name="Hirani K."/>
            <person name="Jayaseelan J.C."/>
            <person name="Lara F."/>
            <person name="Munidasa M."/>
            <person name="Palculict T."/>
            <person name="Patil S."/>
            <person name="Pu L.-L."/>
            <person name="Saada N."/>
            <person name="Tang L."/>
            <person name="Weissenberger G."/>
            <person name="Zhu Y."/>
            <person name="Hemphill L."/>
            <person name="Shang Y."/>
            <person name="Youmans B."/>
            <person name="Ayvaz T."/>
            <person name="Ross M."/>
            <person name="Santibanez J."/>
            <person name="Aqrawi P."/>
            <person name="Gross S."/>
            <person name="Joshi V."/>
            <person name="Fowler G."/>
            <person name="Nazareth L."/>
            <person name="Reid J."/>
            <person name="Worley K."/>
            <person name="Petrosino J."/>
            <person name="Highlander S."/>
            <person name="Gibbs R."/>
        </authorList>
    </citation>
    <scope>NUCLEOTIDE SEQUENCE [LARGE SCALE GENOMIC DNA]</scope>
    <source>
        <strain evidence="2 3">ATCC BAA-1640</strain>
    </source>
</reference>
<dbReference type="InterPro" id="IPR052200">
    <property type="entry name" value="Protoporphyrinogen_IX_DH"/>
</dbReference>
<dbReference type="GO" id="GO:0070819">
    <property type="term" value="F:menaquinone-dependent protoporphyrinogen oxidase activity"/>
    <property type="evidence" value="ECO:0007669"/>
    <property type="project" value="TreeGrafter"/>
</dbReference>
<dbReference type="HOGENOM" id="CLU_098259_1_0_9"/>